<reference evidence="1" key="1">
    <citation type="submission" date="2021-12" db="EMBL/GenBank/DDBJ databases">
        <authorList>
            <person name="King R."/>
        </authorList>
    </citation>
    <scope>NUCLEOTIDE SEQUENCE</scope>
</reference>
<dbReference type="PANTHER" id="PTHR16238">
    <property type="entry name" value="GEM-ASSOCIATED PROTEIN 8"/>
    <property type="match status" value="1"/>
</dbReference>
<organism evidence="1 2">
    <name type="scientific">Brassicogethes aeneus</name>
    <name type="common">Rape pollen beetle</name>
    <name type="synonym">Meligethes aeneus</name>
    <dbReference type="NCBI Taxonomy" id="1431903"/>
    <lineage>
        <taxon>Eukaryota</taxon>
        <taxon>Metazoa</taxon>
        <taxon>Ecdysozoa</taxon>
        <taxon>Arthropoda</taxon>
        <taxon>Hexapoda</taxon>
        <taxon>Insecta</taxon>
        <taxon>Pterygota</taxon>
        <taxon>Neoptera</taxon>
        <taxon>Endopterygota</taxon>
        <taxon>Coleoptera</taxon>
        <taxon>Polyphaga</taxon>
        <taxon>Cucujiformia</taxon>
        <taxon>Nitidulidae</taxon>
        <taxon>Meligethinae</taxon>
        <taxon>Brassicogethes</taxon>
    </lineage>
</organism>
<keyword evidence="2" id="KW-1185">Reference proteome</keyword>
<dbReference type="AlphaFoldDB" id="A0A9P0FK16"/>
<dbReference type="InterPro" id="IPR034754">
    <property type="entry name" value="GEMIN8"/>
</dbReference>
<dbReference type="GO" id="GO:0032797">
    <property type="term" value="C:SMN complex"/>
    <property type="evidence" value="ECO:0007669"/>
    <property type="project" value="InterPro"/>
</dbReference>
<gene>
    <name evidence="1" type="ORF">MELIAE_LOCUS9842</name>
</gene>
<dbReference type="Proteomes" id="UP001154078">
    <property type="component" value="Chromosome 7"/>
</dbReference>
<dbReference type="GO" id="GO:0000387">
    <property type="term" value="P:spliceosomal snRNP assembly"/>
    <property type="evidence" value="ECO:0007669"/>
    <property type="project" value="InterPro"/>
</dbReference>
<proteinExistence type="predicted"/>
<protein>
    <recommendedName>
        <fullName evidence="3">Gem-associated protein 8</fullName>
    </recommendedName>
</protein>
<dbReference type="Pfam" id="PF15348">
    <property type="entry name" value="GEMIN8"/>
    <property type="match status" value="1"/>
</dbReference>
<accession>A0A9P0FK16</accession>
<evidence type="ECO:0000313" key="2">
    <source>
        <dbReference type="Proteomes" id="UP001154078"/>
    </source>
</evidence>
<evidence type="ECO:0000313" key="1">
    <source>
        <dbReference type="EMBL" id="CAH0559986.1"/>
    </source>
</evidence>
<name>A0A9P0FK16_BRAAE</name>
<dbReference type="OrthoDB" id="5989213at2759"/>
<dbReference type="EMBL" id="OV121138">
    <property type="protein sequence ID" value="CAH0559986.1"/>
    <property type="molecule type" value="Genomic_DNA"/>
</dbReference>
<dbReference type="PANTHER" id="PTHR16238:SF7">
    <property type="entry name" value="GEM-ASSOCIATED PROTEIN 8"/>
    <property type="match status" value="1"/>
</dbReference>
<sequence>MQRQSRCDTVNNRKTQQFKCKTTRKRNYRSLRRKRSKIRYYNSLKLHRYKRNTDSLCESIAVFDITDMECPPVSQVGLPQDVADWHKKEQIAYWKSRAISLEYENRMLYHHLKHMYVTQIEDYGNKEEFSAVEVEKEAEKVIPKEPEGKKRELEMKKIYGENYAKIMGMETAMQLNFERHSENLKAPHWPNVPLKF</sequence>
<evidence type="ECO:0008006" key="3">
    <source>
        <dbReference type="Google" id="ProtNLM"/>
    </source>
</evidence>